<evidence type="ECO:0000313" key="3">
    <source>
        <dbReference type="Proteomes" id="UP001597296"/>
    </source>
</evidence>
<dbReference type="GO" id="GO:0016301">
    <property type="term" value="F:kinase activity"/>
    <property type="evidence" value="ECO:0007669"/>
    <property type="project" value="UniProtKB-KW"/>
</dbReference>
<dbReference type="RefSeq" id="WP_377313615.1">
    <property type="nucleotide sequence ID" value="NZ_JBHUIY010000001.1"/>
</dbReference>
<proteinExistence type="inferred from homology"/>
<keyword evidence="3" id="KW-1185">Reference proteome</keyword>
<comment type="similarity">
    <text evidence="1">Belongs to the fructosamine kinase family.</text>
</comment>
<comment type="caution">
    <text evidence="2">The sequence shown here is derived from an EMBL/GenBank/DDBJ whole genome shotgun (WGS) entry which is preliminary data.</text>
</comment>
<dbReference type="PANTHER" id="PTHR12149:SF8">
    <property type="entry name" value="PROTEIN-RIBULOSAMINE 3-KINASE"/>
    <property type="match status" value="1"/>
</dbReference>
<keyword evidence="2" id="KW-0808">Transferase</keyword>
<dbReference type="InterPro" id="IPR016477">
    <property type="entry name" value="Fructo-/Ketosamine-3-kinase"/>
</dbReference>
<gene>
    <name evidence="2" type="ORF">ACFSNB_00975</name>
</gene>
<dbReference type="Gene3D" id="3.30.200.20">
    <property type="entry name" value="Phosphorylase Kinase, domain 1"/>
    <property type="match status" value="1"/>
</dbReference>
<protein>
    <submittedName>
        <fullName evidence="2">Fructosamine kinase family protein</fullName>
    </submittedName>
</protein>
<name>A0ABW5C4U5_9PROT</name>
<dbReference type="EMBL" id="JBHUIY010000001">
    <property type="protein sequence ID" value="MFD2232369.1"/>
    <property type="molecule type" value="Genomic_DNA"/>
</dbReference>
<dbReference type="Pfam" id="PF03881">
    <property type="entry name" value="Fructosamin_kin"/>
    <property type="match status" value="1"/>
</dbReference>
<reference evidence="3" key="1">
    <citation type="journal article" date="2019" name="Int. J. Syst. Evol. Microbiol.">
        <title>The Global Catalogue of Microorganisms (GCM) 10K type strain sequencing project: providing services to taxonomists for standard genome sequencing and annotation.</title>
        <authorList>
            <consortium name="The Broad Institute Genomics Platform"/>
            <consortium name="The Broad Institute Genome Sequencing Center for Infectious Disease"/>
            <person name="Wu L."/>
            <person name="Ma J."/>
        </authorList>
    </citation>
    <scope>NUCLEOTIDE SEQUENCE [LARGE SCALE GENOMIC DNA]</scope>
    <source>
        <strain evidence="3">KCTC 15012</strain>
    </source>
</reference>
<dbReference type="SUPFAM" id="SSF56112">
    <property type="entry name" value="Protein kinase-like (PK-like)"/>
    <property type="match status" value="1"/>
</dbReference>
<dbReference type="Proteomes" id="UP001597296">
    <property type="component" value="Unassembled WGS sequence"/>
</dbReference>
<dbReference type="Gene3D" id="1.10.510.10">
    <property type="entry name" value="Transferase(Phosphotransferase) domain 1"/>
    <property type="match status" value="1"/>
</dbReference>
<evidence type="ECO:0000313" key="2">
    <source>
        <dbReference type="EMBL" id="MFD2232369.1"/>
    </source>
</evidence>
<dbReference type="PANTHER" id="PTHR12149">
    <property type="entry name" value="FRUCTOSAMINE 3 KINASE-RELATED PROTEIN"/>
    <property type="match status" value="1"/>
</dbReference>
<sequence length="286" mass="30744">MSAAAGLPAALAARVAAITGRAVRAARPLAGGSVGTVLLLTLDDGSRRVAKLGPGLEPEAWMLRFLASNTALPVPALEEGDDDLLLMAHVETAGGLDAAAQADAARALAALHAITAPSYGLERDTVIGGLAQLNTPDPDWVAFYRDRRLGDMARRAHEAGRLPASLLGRIERLGARLDQILDPPARPGLVHGDAWSGNILCRAGTVAAFIDPALYFADPEMDLAFGTLFGSFGPAFFEEYHRLRPIRPGFWEERKDLYLLWPLLVHVRLFGSSYLEPVARIVARWE</sequence>
<keyword evidence="2" id="KW-0418">Kinase</keyword>
<dbReference type="Gene3D" id="1.20.1270.240">
    <property type="match status" value="1"/>
</dbReference>
<evidence type="ECO:0000256" key="1">
    <source>
        <dbReference type="ARBA" id="ARBA00009460"/>
    </source>
</evidence>
<dbReference type="InterPro" id="IPR011009">
    <property type="entry name" value="Kinase-like_dom_sf"/>
</dbReference>
<organism evidence="2 3">
    <name type="scientific">Phaeospirillum tilakii</name>
    <dbReference type="NCBI Taxonomy" id="741673"/>
    <lineage>
        <taxon>Bacteria</taxon>
        <taxon>Pseudomonadati</taxon>
        <taxon>Pseudomonadota</taxon>
        <taxon>Alphaproteobacteria</taxon>
        <taxon>Rhodospirillales</taxon>
        <taxon>Rhodospirillaceae</taxon>
        <taxon>Phaeospirillum</taxon>
    </lineage>
</organism>
<accession>A0ABW5C4U5</accession>